<dbReference type="EMBL" id="CAJOBI010153252">
    <property type="protein sequence ID" value="CAF4820065.1"/>
    <property type="molecule type" value="Genomic_DNA"/>
</dbReference>
<comment type="caution">
    <text evidence="1">The sequence shown here is derived from an EMBL/GenBank/DDBJ whole genome shotgun (WGS) entry which is preliminary data.</text>
</comment>
<reference evidence="1" key="1">
    <citation type="submission" date="2021-02" db="EMBL/GenBank/DDBJ databases">
        <authorList>
            <person name="Nowell W R."/>
        </authorList>
    </citation>
    <scope>NUCLEOTIDE SEQUENCE</scope>
</reference>
<feature type="non-terminal residue" evidence="1">
    <location>
        <position position="60"/>
    </location>
</feature>
<dbReference type="GO" id="GO:0015171">
    <property type="term" value="F:amino acid transmembrane transporter activity"/>
    <property type="evidence" value="ECO:0007669"/>
    <property type="project" value="TreeGrafter"/>
</dbReference>
<organism evidence="1 2">
    <name type="scientific">Rotaria magnacalcarata</name>
    <dbReference type="NCBI Taxonomy" id="392030"/>
    <lineage>
        <taxon>Eukaryota</taxon>
        <taxon>Metazoa</taxon>
        <taxon>Spiralia</taxon>
        <taxon>Gnathifera</taxon>
        <taxon>Rotifera</taxon>
        <taxon>Eurotatoria</taxon>
        <taxon>Bdelloidea</taxon>
        <taxon>Philodinida</taxon>
        <taxon>Philodinidae</taxon>
        <taxon>Rotaria</taxon>
    </lineage>
</organism>
<dbReference type="GO" id="GO:0005886">
    <property type="term" value="C:plasma membrane"/>
    <property type="evidence" value="ECO:0007669"/>
    <property type="project" value="TreeGrafter"/>
</dbReference>
<accession>A0A8S3BD90</accession>
<gene>
    <name evidence="1" type="ORF">SMN809_LOCUS48002</name>
</gene>
<dbReference type="PANTHER" id="PTHR43243">
    <property type="entry name" value="INNER MEMBRANE TRANSPORTER YGJI-RELATED"/>
    <property type="match status" value="1"/>
</dbReference>
<dbReference type="PANTHER" id="PTHR43243:SF105">
    <property type="entry name" value="CATIONIC AMINO ACID TRANSPORTER C-TERMINAL DOMAIN-CONTAINING PROTEIN"/>
    <property type="match status" value="1"/>
</dbReference>
<name>A0A8S3BD90_9BILA</name>
<protein>
    <submittedName>
        <fullName evidence="1">Uncharacterized protein</fullName>
    </submittedName>
</protein>
<sequence>GLTKAHLHNWDISPAEIKNITNTTGTIGSGGFFPFGIEGTLAGAATCFYAFVGFDLVATT</sequence>
<evidence type="ECO:0000313" key="2">
    <source>
        <dbReference type="Proteomes" id="UP000676336"/>
    </source>
</evidence>
<dbReference type="Proteomes" id="UP000676336">
    <property type="component" value="Unassembled WGS sequence"/>
</dbReference>
<evidence type="ECO:0000313" key="1">
    <source>
        <dbReference type="EMBL" id="CAF4820065.1"/>
    </source>
</evidence>
<proteinExistence type="predicted"/>
<feature type="non-terminal residue" evidence="1">
    <location>
        <position position="1"/>
    </location>
</feature>
<dbReference type="AlphaFoldDB" id="A0A8S3BD90"/>
<dbReference type="Gene3D" id="1.20.1740.10">
    <property type="entry name" value="Amino acid/polyamine transporter I"/>
    <property type="match status" value="1"/>
</dbReference>